<evidence type="ECO:0000256" key="4">
    <source>
        <dbReference type="ARBA" id="ARBA00023125"/>
    </source>
</evidence>
<dbReference type="AlphaFoldDB" id="A0A3Q3GB23"/>
<evidence type="ECO:0000313" key="8">
    <source>
        <dbReference type="Ensembl" id="ENSKMAP00000021152.1"/>
    </source>
</evidence>
<name>A0A3Q3GB23_KRYMA</name>
<dbReference type="Pfam" id="PF05485">
    <property type="entry name" value="THAP"/>
    <property type="match status" value="1"/>
</dbReference>
<dbReference type="InterPro" id="IPR052224">
    <property type="entry name" value="THAP_domain_protein"/>
</dbReference>
<dbReference type="SUPFAM" id="SSF57716">
    <property type="entry name" value="Glucocorticoid receptor-like (DNA-binding domain)"/>
    <property type="match status" value="1"/>
</dbReference>
<feature type="region of interest" description="Disordered" evidence="6">
    <location>
        <begin position="75"/>
        <end position="100"/>
    </location>
</feature>
<feature type="domain" description="THAP-type" evidence="7">
    <location>
        <begin position="1"/>
        <end position="82"/>
    </location>
</feature>
<dbReference type="PROSITE" id="PS50950">
    <property type="entry name" value="ZF_THAP"/>
    <property type="match status" value="1"/>
</dbReference>
<proteinExistence type="predicted"/>
<dbReference type="PANTHER" id="PTHR46927:SF3">
    <property type="entry name" value="THAP-TYPE DOMAIN-CONTAINING PROTEIN"/>
    <property type="match status" value="1"/>
</dbReference>
<dbReference type="GO" id="GO:0008270">
    <property type="term" value="F:zinc ion binding"/>
    <property type="evidence" value="ECO:0007669"/>
    <property type="project" value="UniProtKB-KW"/>
</dbReference>
<accession>A0A3Q3GB23</accession>
<keyword evidence="1" id="KW-0479">Metal-binding</keyword>
<sequence>MPRCIAVGCNFKTKKKKKREVSLHRFPHEKKRSAQWEKDVGRTQLPKDPHLCSQHFSPEDFESFVRTKLMKELTGAPKPASVRKMLRETSETGNAGGSFK</sequence>
<reference evidence="8" key="2">
    <citation type="submission" date="2025-09" db="UniProtKB">
        <authorList>
            <consortium name="Ensembl"/>
        </authorList>
    </citation>
    <scope>IDENTIFICATION</scope>
</reference>
<evidence type="ECO:0000256" key="2">
    <source>
        <dbReference type="ARBA" id="ARBA00022771"/>
    </source>
</evidence>
<dbReference type="SMART" id="SM00980">
    <property type="entry name" value="THAP"/>
    <property type="match status" value="1"/>
</dbReference>
<evidence type="ECO:0000256" key="1">
    <source>
        <dbReference type="ARBA" id="ARBA00022723"/>
    </source>
</evidence>
<evidence type="ECO:0000256" key="6">
    <source>
        <dbReference type="SAM" id="MobiDB-lite"/>
    </source>
</evidence>
<dbReference type="InterPro" id="IPR038441">
    <property type="entry name" value="THAP_Znf_sf"/>
</dbReference>
<keyword evidence="4 5" id="KW-0238">DNA-binding</keyword>
<organism evidence="8 9">
    <name type="scientific">Kryptolebias marmoratus</name>
    <name type="common">Mangrove killifish</name>
    <name type="synonym">Rivulus marmoratus</name>
    <dbReference type="NCBI Taxonomy" id="37003"/>
    <lineage>
        <taxon>Eukaryota</taxon>
        <taxon>Metazoa</taxon>
        <taxon>Chordata</taxon>
        <taxon>Craniata</taxon>
        <taxon>Vertebrata</taxon>
        <taxon>Euteleostomi</taxon>
        <taxon>Actinopterygii</taxon>
        <taxon>Neopterygii</taxon>
        <taxon>Teleostei</taxon>
        <taxon>Neoteleostei</taxon>
        <taxon>Acanthomorphata</taxon>
        <taxon>Ovalentaria</taxon>
        <taxon>Atherinomorphae</taxon>
        <taxon>Cyprinodontiformes</taxon>
        <taxon>Rivulidae</taxon>
        <taxon>Kryptolebias</taxon>
    </lineage>
</organism>
<evidence type="ECO:0000256" key="3">
    <source>
        <dbReference type="ARBA" id="ARBA00022833"/>
    </source>
</evidence>
<evidence type="ECO:0000313" key="9">
    <source>
        <dbReference type="Proteomes" id="UP000264800"/>
    </source>
</evidence>
<dbReference type="Proteomes" id="UP000264800">
    <property type="component" value="Unplaced"/>
</dbReference>
<evidence type="ECO:0000256" key="5">
    <source>
        <dbReference type="PROSITE-ProRule" id="PRU00309"/>
    </source>
</evidence>
<dbReference type="Ensembl" id="ENSKMAT00000021429.1">
    <property type="protein sequence ID" value="ENSKMAP00000021152.1"/>
    <property type="gene ID" value="ENSKMAG00000015706.1"/>
</dbReference>
<dbReference type="Gene3D" id="6.20.210.20">
    <property type="entry name" value="THAP domain"/>
    <property type="match status" value="1"/>
</dbReference>
<dbReference type="GeneTree" id="ENSGT00940000177236"/>
<keyword evidence="9" id="KW-1185">Reference proteome</keyword>
<keyword evidence="2 5" id="KW-0863">Zinc-finger</keyword>
<keyword evidence="3" id="KW-0862">Zinc</keyword>
<dbReference type="GO" id="GO:0003677">
    <property type="term" value="F:DNA binding"/>
    <property type="evidence" value="ECO:0007669"/>
    <property type="project" value="UniProtKB-UniRule"/>
</dbReference>
<evidence type="ECO:0000259" key="7">
    <source>
        <dbReference type="PROSITE" id="PS50950"/>
    </source>
</evidence>
<protein>
    <recommendedName>
        <fullName evidence="7">THAP-type domain-containing protein</fullName>
    </recommendedName>
</protein>
<dbReference type="PANTHER" id="PTHR46927">
    <property type="entry name" value="AGAP005574-PA"/>
    <property type="match status" value="1"/>
</dbReference>
<dbReference type="InterPro" id="IPR006612">
    <property type="entry name" value="THAP_Znf"/>
</dbReference>
<reference evidence="8" key="1">
    <citation type="submission" date="2025-08" db="UniProtKB">
        <authorList>
            <consortium name="Ensembl"/>
        </authorList>
    </citation>
    <scope>IDENTIFICATION</scope>
</reference>